<name>H5V2J5_ATLHE</name>
<evidence type="ECO:0000313" key="10">
    <source>
        <dbReference type="Proteomes" id="UP000010297"/>
    </source>
</evidence>
<gene>
    <name evidence="9" type="ORF">EH105704_05_02080</name>
</gene>
<dbReference type="GO" id="GO:0005886">
    <property type="term" value="C:plasma membrane"/>
    <property type="evidence" value="ECO:0007669"/>
    <property type="project" value="TreeGrafter"/>
</dbReference>
<dbReference type="PANTHER" id="PTHR45138:SF9">
    <property type="entry name" value="DIGUANYLATE CYCLASE DGCM-RELATED"/>
    <property type="match status" value="1"/>
</dbReference>
<dbReference type="InterPro" id="IPR000160">
    <property type="entry name" value="GGDEF_dom"/>
</dbReference>
<feature type="compositionally biased region" description="Basic and acidic residues" evidence="6">
    <location>
        <begin position="470"/>
        <end position="480"/>
    </location>
</feature>
<dbReference type="eggNOG" id="COG3706">
    <property type="taxonomic scope" value="Bacteria"/>
</dbReference>
<keyword evidence="4" id="KW-0547">Nucleotide-binding</keyword>
<dbReference type="InterPro" id="IPR029787">
    <property type="entry name" value="Nucleotide_cyclase"/>
</dbReference>
<evidence type="ECO:0000256" key="7">
    <source>
        <dbReference type="SAM" id="Phobius"/>
    </source>
</evidence>
<protein>
    <recommendedName>
        <fullName evidence="3">diguanylate cyclase</fullName>
        <ecNumber evidence="3">2.7.7.65</ecNumber>
    </recommendedName>
</protein>
<feature type="transmembrane region" description="Helical" evidence="7">
    <location>
        <begin position="15"/>
        <end position="35"/>
    </location>
</feature>
<sequence>MTDTVHSFFRPERTLINAFGIILLTTLFYFFGAMLRLIDELSVFWPLNAVMAGVFARYAFLNRLHYYLLCYVAMLVYDAITTTWGIASLGINLSNMVFIITFATLMRRDARRAESPDNAPLNVMKLFLWCLLAAVLCAMVGAVASIGLDKYKLWPLFADWFSEQLSTGVLILPWILTMYRPRKKIVLTAELVWPLLAVVASVGASVLIGGAGSLAFPLAALIWCAIRYSLPFTCLVMLMTGVAEIVLVGNSAIQFNTAAPLETAQLFSARLGIAIMALCPLMVSTSVASINALMLQVSRRANYDYLTGALSRSGLLETLNKPPFADTRYGALGVMLIDIDYFKSINDNHGHECGDAVLAAFGERIISTVGDNGLVARMGGEEFVVVCPGMTLSQGLALAEQLRRRIADHPFHCQDKNLSITISVGLSHRYYTQQGVIDAFTQLMPVADHHLYRSKKSGRNQVTSSVAPGTRERNVVTDIS</sequence>
<comment type="cofactor">
    <cofactor evidence="1">
        <name>Mg(2+)</name>
        <dbReference type="ChEBI" id="CHEBI:18420"/>
    </cofactor>
</comment>
<feature type="transmembrane region" description="Helical" evidence="7">
    <location>
        <begin position="271"/>
        <end position="294"/>
    </location>
</feature>
<dbReference type="SUPFAM" id="SSF55073">
    <property type="entry name" value="Nucleotide cyclase"/>
    <property type="match status" value="1"/>
</dbReference>
<dbReference type="GeneID" id="92828415"/>
<dbReference type="Gene3D" id="3.30.70.270">
    <property type="match status" value="1"/>
</dbReference>
<dbReference type="PROSITE" id="PS50887">
    <property type="entry name" value="GGDEF"/>
    <property type="match status" value="1"/>
</dbReference>
<feature type="domain" description="GGDEF" evidence="8">
    <location>
        <begin position="330"/>
        <end position="467"/>
    </location>
</feature>
<organism evidence="9 10">
    <name type="scientific">Atlantibacter hermannii NBRC 105704</name>
    <dbReference type="NCBI Taxonomy" id="1115512"/>
    <lineage>
        <taxon>Bacteria</taxon>
        <taxon>Pseudomonadati</taxon>
        <taxon>Pseudomonadota</taxon>
        <taxon>Gammaproteobacteria</taxon>
        <taxon>Enterobacterales</taxon>
        <taxon>Enterobacteriaceae</taxon>
        <taxon>Atlantibacter</taxon>
    </lineage>
</organism>
<dbReference type="NCBIfam" id="TIGR00254">
    <property type="entry name" value="GGDEF"/>
    <property type="match status" value="1"/>
</dbReference>
<proteinExistence type="predicted"/>
<keyword evidence="10" id="KW-1185">Reference proteome</keyword>
<dbReference type="GO" id="GO:0005525">
    <property type="term" value="F:GTP binding"/>
    <property type="evidence" value="ECO:0007669"/>
    <property type="project" value="UniProtKB-KW"/>
</dbReference>
<dbReference type="AlphaFoldDB" id="H5V2J5"/>
<reference evidence="9 10" key="1">
    <citation type="submission" date="2012-02" db="EMBL/GenBank/DDBJ databases">
        <title>Whole genome shotgun sequence of Escherichia hermannii NBRC 105704.</title>
        <authorList>
            <person name="Yoshida I."/>
            <person name="Hosoyama A."/>
            <person name="Tsuchikane K."/>
            <person name="Katsumata H."/>
            <person name="Yamazaki S."/>
            <person name="Fujita N."/>
        </authorList>
    </citation>
    <scope>NUCLEOTIDE SEQUENCE [LARGE SCALE GENOMIC DNA]</scope>
    <source>
        <strain evidence="9 10">NBRC 105704</strain>
    </source>
</reference>
<keyword evidence="7" id="KW-0472">Membrane</keyword>
<evidence type="ECO:0000256" key="2">
    <source>
        <dbReference type="ARBA" id="ARBA00004665"/>
    </source>
</evidence>
<dbReference type="EMBL" id="BAFF01000005">
    <property type="protein sequence ID" value="GAB52203.1"/>
    <property type="molecule type" value="Genomic_DNA"/>
</dbReference>
<dbReference type="CDD" id="cd01949">
    <property type="entry name" value="GGDEF"/>
    <property type="match status" value="1"/>
</dbReference>
<feature type="transmembrane region" description="Helical" evidence="7">
    <location>
        <begin position="126"/>
        <end position="148"/>
    </location>
</feature>
<accession>H5V2J5</accession>
<dbReference type="Proteomes" id="UP000010297">
    <property type="component" value="Unassembled WGS sequence"/>
</dbReference>
<dbReference type="GO" id="GO:0043709">
    <property type="term" value="P:cell adhesion involved in single-species biofilm formation"/>
    <property type="evidence" value="ECO:0007669"/>
    <property type="project" value="TreeGrafter"/>
</dbReference>
<dbReference type="Pfam" id="PF00990">
    <property type="entry name" value="GGDEF"/>
    <property type="match status" value="1"/>
</dbReference>
<dbReference type="InterPro" id="IPR050469">
    <property type="entry name" value="Diguanylate_Cyclase"/>
</dbReference>
<comment type="catalytic activity">
    <reaction evidence="5">
        <text>2 GTP = 3',3'-c-di-GMP + 2 diphosphate</text>
        <dbReference type="Rhea" id="RHEA:24898"/>
        <dbReference type="ChEBI" id="CHEBI:33019"/>
        <dbReference type="ChEBI" id="CHEBI:37565"/>
        <dbReference type="ChEBI" id="CHEBI:58805"/>
        <dbReference type="EC" id="2.7.7.65"/>
    </reaction>
</comment>
<feature type="transmembrane region" description="Helical" evidence="7">
    <location>
        <begin position="41"/>
        <end position="59"/>
    </location>
</feature>
<dbReference type="InterPro" id="IPR043128">
    <property type="entry name" value="Rev_trsase/Diguanyl_cyclase"/>
</dbReference>
<dbReference type="PANTHER" id="PTHR45138">
    <property type="entry name" value="REGULATORY COMPONENTS OF SENSORY TRANSDUCTION SYSTEM"/>
    <property type="match status" value="1"/>
</dbReference>
<feature type="region of interest" description="Disordered" evidence="6">
    <location>
        <begin position="455"/>
        <end position="480"/>
    </location>
</feature>
<comment type="caution">
    <text evidence="9">The sequence shown here is derived from an EMBL/GenBank/DDBJ whole genome shotgun (WGS) entry which is preliminary data.</text>
</comment>
<evidence type="ECO:0000256" key="5">
    <source>
        <dbReference type="ARBA" id="ARBA00034247"/>
    </source>
</evidence>
<evidence type="ECO:0000256" key="3">
    <source>
        <dbReference type="ARBA" id="ARBA00012528"/>
    </source>
</evidence>
<keyword evidence="7" id="KW-1133">Transmembrane helix</keyword>
<keyword evidence="7" id="KW-0812">Transmembrane</keyword>
<dbReference type="GO" id="GO:0052621">
    <property type="term" value="F:diguanylate cyclase activity"/>
    <property type="evidence" value="ECO:0007669"/>
    <property type="project" value="UniProtKB-EC"/>
</dbReference>
<evidence type="ECO:0000313" key="9">
    <source>
        <dbReference type="EMBL" id="GAB52203.1"/>
    </source>
</evidence>
<evidence type="ECO:0000259" key="8">
    <source>
        <dbReference type="PROSITE" id="PS50887"/>
    </source>
</evidence>
<dbReference type="EC" id="2.7.7.65" evidence="3"/>
<feature type="transmembrane region" description="Helical" evidence="7">
    <location>
        <begin position="191"/>
        <end position="216"/>
    </location>
</feature>
<dbReference type="SMART" id="SM00267">
    <property type="entry name" value="GGDEF"/>
    <property type="match status" value="1"/>
</dbReference>
<keyword evidence="4" id="KW-0342">GTP-binding</keyword>
<evidence type="ECO:0000256" key="1">
    <source>
        <dbReference type="ARBA" id="ARBA00001946"/>
    </source>
</evidence>
<dbReference type="GO" id="GO:1902201">
    <property type="term" value="P:negative regulation of bacterial-type flagellum-dependent cell motility"/>
    <property type="evidence" value="ECO:0007669"/>
    <property type="project" value="TreeGrafter"/>
</dbReference>
<feature type="transmembrane region" description="Helical" evidence="7">
    <location>
        <begin position="86"/>
        <end position="105"/>
    </location>
</feature>
<comment type="pathway">
    <text evidence="2">Purine metabolism; 3',5'-cyclic di-GMP biosynthesis.</text>
</comment>
<evidence type="ECO:0000256" key="4">
    <source>
        <dbReference type="ARBA" id="ARBA00023134"/>
    </source>
</evidence>
<evidence type="ECO:0000256" key="6">
    <source>
        <dbReference type="SAM" id="MobiDB-lite"/>
    </source>
</evidence>
<dbReference type="RefSeq" id="WP_002435810.1">
    <property type="nucleotide sequence ID" value="NZ_BAFF01000005.1"/>
</dbReference>
<feature type="transmembrane region" description="Helical" evidence="7">
    <location>
        <begin position="228"/>
        <end position="250"/>
    </location>
</feature>